<dbReference type="InterPro" id="IPR055414">
    <property type="entry name" value="LRR_R13L4/SHOC2-like"/>
</dbReference>
<dbReference type="PANTHER" id="PTHR47186:SF45">
    <property type="entry name" value="DISEASE RESISTANCE RPP13-LIKE PROTEIN 1"/>
    <property type="match status" value="1"/>
</dbReference>
<dbReference type="AlphaFoldDB" id="A0A7J7BU92"/>
<feature type="compositionally biased region" description="Polar residues" evidence="2">
    <location>
        <begin position="530"/>
        <end position="545"/>
    </location>
</feature>
<feature type="compositionally biased region" description="Basic and acidic residues" evidence="2">
    <location>
        <begin position="645"/>
        <end position="654"/>
    </location>
</feature>
<dbReference type="EMBL" id="JAAARO010000023">
    <property type="protein sequence ID" value="KAF5725448.1"/>
    <property type="molecule type" value="Genomic_DNA"/>
</dbReference>
<organism evidence="4 5">
    <name type="scientific">Tripterygium wilfordii</name>
    <name type="common">Thunder God vine</name>
    <dbReference type="NCBI Taxonomy" id="458696"/>
    <lineage>
        <taxon>Eukaryota</taxon>
        <taxon>Viridiplantae</taxon>
        <taxon>Streptophyta</taxon>
        <taxon>Embryophyta</taxon>
        <taxon>Tracheophyta</taxon>
        <taxon>Spermatophyta</taxon>
        <taxon>Magnoliopsida</taxon>
        <taxon>eudicotyledons</taxon>
        <taxon>Gunneridae</taxon>
        <taxon>Pentapetalae</taxon>
        <taxon>rosids</taxon>
        <taxon>fabids</taxon>
        <taxon>Celastrales</taxon>
        <taxon>Celastraceae</taxon>
        <taxon>Tripterygium</taxon>
    </lineage>
</organism>
<comment type="caution">
    <text evidence="4">The sequence shown here is derived from an EMBL/GenBank/DDBJ whole genome shotgun (WGS) entry which is preliminary data.</text>
</comment>
<dbReference type="PANTHER" id="PTHR47186">
    <property type="entry name" value="LEUCINE-RICH REPEAT-CONTAINING PROTEIN 57"/>
    <property type="match status" value="1"/>
</dbReference>
<evidence type="ECO:0000313" key="4">
    <source>
        <dbReference type="EMBL" id="KAF5725448.1"/>
    </source>
</evidence>
<feature type="region of interest" description="Disordered" evidence="2">
    <location>
        <begin position="530"/>
        <end position="710"/>
    </location>
</feature>
<proteinExistence type="predicted"/>
<feature type="compositionally biased region" description="Basic and acidic residues" evidence="2">
    <location>
        <begin position="614"/>
        <end position="627"/>
    </location>
</feature>
<dbReference type="InterPro" id="IPR032675">
    <property type="entry name" value="LRR_dom_sf"/>
</dbReference>
<dbReference type="InParanoid" id="A0A7J7BU92"/>
<feature type="compositionally biased region" description="Polar residues" evidence="2">
    <location>
        <begin position="657"/>
        <end position="667"/>
    </location>
</feature>
<dbReference type="OrthoDB" id="1110401at2759"/>
<name>A0A7J7BU92_TRIWF</name>
<reference evidence="4 5" key="1">
    <citation type="journal article" date="2020" name="Nat. Commun.">
        <title>Genome of Tripterygium wilfordii and identification of cytochrome P450 involved in triptolide biosynthesis.</title>
        <authorList>
            <person name="Tu L."/>
            <person name="Su P."/>
            <person name="Zhang Z."/>
            <person name="Gao L."/>
            <person name="Wang J."/>
            <person name="Hu T."/>
            <person name="Zhou J."/>
            <person name="Zhang Y."/>
            <person name="Zhao Y."/>
            <person name="Liu Y."/>
            <person name="Song Y."/>
            <person name="Tong Y."/>
            <person name="Lu Y."/>
            <person name="Yang J."/>
            <person name="Xu C."/>
            <person name="Jia M."/>
            <person name="Peters R.J."/>
            <person name="Huang L."/>
            <person name="Gao W."/>
        </authorList>
    </citation>
    <scope>NUCLEOTIDE SEQUENCE [LARGE SCALE GENOMIC DNA]</scope>
    <source>
        <strain evidence="5">cv. XIE 37</strain>
        <tissue evidence="4">Leaf</tissue>
    </source>
</reference>
<dbReference type="Pfam" id="PF23598">
    <property type="entry name" value="LRR_14"/>
    <property type="match status" value="1"/>
</dbReference>
<dbReference type="FunCoup" id="A0A7J7BU92">
    <property type="interactions" value="16"/>
</dbReference>
<accession>A0A7J7BU92</accession>
<evidence type="ECO:0000313" key="5">
    <source>
        <dbReference type="Proteomes" id="UP000593562"/>
    </source>
</evidence>
<keyword evidence="1" id="KW-0677">Repeat</keyword>
<feature type="compositionally biased region" description="Basic and acidic residues" evidence="2">
    <location>
        <begin position="562"/>
        <end position="595"/>
    </location>
</feature>
<evidence type="ECO:0000256" key="1">
    <source>
        <dbReference type="ARBA" id="ARBA00022737"/>
    </source>
</evidence>
<gene>
    <name evidence="4" type="ORF">HS088_TW23G00170</name>
</gene>
<evidence type="ECO:0000259" key="3">
    <source>
        <dbReference type="Pfam" id="PF23598"/>
    </source>
</evidence>
<feature type="domain" description="Disease resistance R13L4/SHOC-2-like LRR" evidence="3">
    <location>
        <begin position="372"/>
        <end position="537"/>
    </location>
</feature>
<dbReference type="Proteomes" id="UP000593562">
    <property type="component" value="Unassembled WGS sequence"/>
</dbReference>
<dbReference type="Gene3D" id="3.80.10.10">
    <property type="entry name" value="Ribonuclease Inhibitor"/>
    <property type="match status" value="1"/>
</dbReference>
<protein>
    <submittedName>
        <fullName evidence="4">Putative Leucine-rich repeat family protein</fullName>
    </submittedName>
</protein>
<sequence>MASSTDPSQGSKPDEIFTIKEIVDIISSSLTALRSSLPVNNGSNTISADNNNIASDSDSQLLEKVCNDLNYMKYAYENLKEYEKEVSKPILTLKRNLDSILESKEIDHKKINRILKDIGNLNSQIPPARKVTSSRVGAHQYLQSSDRSGTRRVPNLHFDEAFRSSPSYEELERLFETLTIEEKLCLLCFAVFPENALVKRRFLMYWWVGERLLDHPVEQRADEVLQVLMRKGFIEPVNKKRELIINSFRMQPLVRSAVIMLAKKNMFFDYDPNGNPTADSSTCDKACWVKLADGTSGNPLVNGESSRNIWGSGSIKNPEVLQTLFNVNEPYPDIPSELFSKMKELSVLCLGRWEKLDVKKTTEQHIEVESTEFLKGLINMRNLRLLSLQGVSRLEKFPSSSSKFPRLVSSNAKLSNLRILDLRACQSLEVLPDWLQFLTNLTHLDISECVLLNRMPKALVSLLKLEVLKGFVISDEKKENACSLADLAKLKKLRKLSIYVYKDFSIEQGFDALQNLEELKTLSIAWGAENTSKQSKPSTIQSVKNPANKEEKKHKVSGAVKKRPEMKDTEQPETGDGKKQKARSSEIHEHKKEQENVAAEQHPSDTEATNAETDVGKKQKGSGDVKKKVAILETKEGEGQVAKSPETRDDEKGRQNIAPTEQNARNSKSTDEKAEQDGGAAKPKTINSETRDVKMQQGSRPPPPARLGSMTKRPTLLKLETMRRVVGLAGPKESEEPTIVLPKTLEKLDLRCYPLKPKPSWLMPEHLNKLNKLCIRGGSLASIGEVQESEQDKWKVKILHLKYLEEMKMTWTQLQELFPHLEYLEKFKCPKITLCPCDGQGVWLKSEE</sequence>
<dbReference type="SUPFAM" id="SSF52058">
    <property type="entry name" value="L domain-like"/>
    <property type="match status" value="1"/>
</dbReference>
<evidence type="ECO:0000256" key="2">
    <source>
        <dbReference type="SAM" id="MobiDB-lite"/>
    </source>
</evidence>
<keyword evidence="5" id="KW-1185">Reference proteome</keyword>